<dbReference type="Gene3D" id="3.40.50.10810">
    <property type="entry name" value="Tandem AAA-ATPase domain"/>
    <property type="match status" value="1"/>
</dbReference>
<evidence type="ECO:0000259" key="2">
    <source>
        <dbReference type="Pfam" id="PF00176"/>
    </source>
</evidence>
<dbReference type="AlphaFoldDB" id="A0A915ITQ1"/>
<evidence type="ECO:0000313" key="4">
    <source>
        <dbReference type="WBParaSite" id="nRc.2.0.1.t17201-RA"/>
    </source>
</evidence>
<evidence type="ECO:0000313" key="3">
    <source>
        <dbReference type="Proteomes" id="UP000887565"/>
    </source>
</evidence>
<dbReference type="InterPro" id="IPR038718">
    <property type="entry name" value="SNF2-like_sf"/>
</dbReference>
<name>A0A915ITQ1_ROMCU</name>
<feature type="domain" description="SNF2 N-terminal" evidence="2">
    <location>
        <begin position="121"/>
        <end position="156"/>
    </location>
</feature>
<dbReference type="WBParaSite" id="nRc.2.0.1.t17201-RA">
    <property type="protein sequence ID" value="nRc.2.0.1.t17201-RA"/>
    <property type="gene ID" value="nRc.2.0.1.g17201"/>
</dbReference>
<proteinExistence type="predicted"/>
<dbReference type="Pfam" id="PF00176">
    <property type="entry name" value="SNF2-rel_dom"/>
    <property type="match status" value="1"/>
</dbReference>
<reference evidence="4" key="1">
    <citation type="submission" date="2022-11" db="UniProtKB">
        <authorList>
            <consortium name="WormBaseParasite"/>
        </authorList>
    </citation>
    <scope>IDENTIFICATION</scope>
</reference>
<keyword evidence="3" id="KW-1185">Reference proteome</keyword>
<sequence>MFVHEKHSQKEENRVVVYEVVSRDEKGGEGGSSASEDSMDSEDDADRRDPIVPERIENTENLENLDEESRHKAIIQKAQNDEDEYTSKKDDSQNYYNSSHRIREKITQQPTLLVGGTLKEYQIKGLEWMVSLYNNNLNGILADEMGLGKTIQTIALPGEPFSYHDCIIKRLIPFIEKYHSDNNYVFWPDLASSHAKPAVSHLRENGIIFVDKSDNPPMCLDYARLKICASNTISVAFNFIVQLDCICLTAEEY</sequence>
<organism evidence="3 4">
    <name type="scientific">Romanomermis culicivorax</name>
    <name type="common">Nematode worm</name>
    <dbReference type="NCBI Taxonomy" id="13658"/>
    <lineage>
        <taxon>Eukaryota</taxon>
        <taxon>Metazoa</taxon>
        <taxon>Ecdysozoa</taxon>
        <taxon>Nematoda</taxon>
        <taxon>Enoplea</taxon>
        <taxon>Dorylaimia</taxon>
        <taxon>Mermithida</taxon>
        <taxon>Mermithoidea</taxon>
        <taxon>Mermithidae</taxon>
        <taxon>Romanomermis</taxon>
    </lineage>
</organism>
<dbReference type="SUPFAM" id="SSF52540">
    <property type="entry name" value="P-loop containing nucleoside triphosphate hydrolases"/>
    <property type="match status" value="1"/>
</dbReference>
<feature type="region of interest" description="Disordered" evidence="1">
    <location>
        <begin position="1"/>
        <end position="100"/>
    </location>
</feature>
<dbReference type="InterPro" id="IPR000330">
    <property type="entry name" value="SNF2_N"/>
</dbReference>
<dbReference type="Proteomes" id="UP000887565">
    <property type="component" value="Unplaced"/>
</dbReference>
<dbReference type="PANTHER" id="PTHR10799">
    <property type="entry name" value="SNF2/RAD54 HELICASE FAMILY"/>
    <property type="match status" value="1"/>
</dbReference>
<dbReference type="GO" id="GO:0005524">
    <property type="term" value="F:ATP binding"/>
    <property type="evidence" value="ECO:0007669"/>
    <property type="project" value="InterPro"/>
</dbReference>
<accession>A0A915ITQ1</accession>
<protein>
    <submittedName>
        <fullName evidence="4">SNF2 N-terminal domain-containing protein</fullName>
    </submittedName>
</protein>
<evidence type="ECO:0000256" key="1">
    <source>
        <dbReference type="SAM" id="MobiDB-lite"/>
    </source>
</evidence>
<feature type="compositionally biased region" description="Basic and acidic residues" evidence="1">
    <location>
        <begin position="1"/>
        <end position="14"/>
    </location>
</feature>
<dbReference type="InterPro" id="IPR027417">
    <property type="entry name" value="P-loop_NTPase"/>
</dbReference>
<feature type="compositionally biased region" description="Basic and acidic residues" evidence="1">
    <location>
        <begin position="45"/>
        <end position="58"/>
    </location>
</feature>